<keyword evidence="4" id="KW-1133">Transmembrane helix</keyword>
<comment type="subcellular location">
    <subcellularLocation>
        <location evidence="1">Membrane</location>
        <topology evidence="1">Multi-pass membrane protein</topology>
    </subcellularLocation>
</comment>
<dbReference type="OrthoDB" id="1710033at2759"/>
<reference evidence="7 8" key="1">
    <citation type="journal article" date="2014" name="PLoS ONE">
        <title>Global Analysis of Gene Expression Profiles in Physic Nut (Jatropha curcas L.) Seedlings Exposed to Salt Stress.</title>
        <authorList>
            <person name="Zhang L."/>
            <person name="Zhang C."/>
            <person name="Wu P."/>
            <person name="Chen Y."/>
            <person name="Li M."/>
            <person name="Jiang H."/>
            <person name="Wu G."/>
        </authorList>
    </citation>
    <scope>NUCLEOTIDE SEQUENCE [LARGE SCALE GENOMIC DNA]</scope>
    <source>
        <strain evidence="8">cv. GZQX0401</strain>
        <tissue evidence="7">Young leaves</tissue>
    </source>
</reference>
<dbReference type="GO" id="GO:0016020">
    <property type="term" value="C:membrane"/>
    <property type="evidence" value="ECO:0007669"/>
    <property type="project" value="UniProtKB-SubCell"/>
</dbReference>
<gene>
    <name evidence="7" type="ORF">JCGZ_03078</name>
</gene>
<name>A0A067LBY9_JATCU</name>
<feature type="region of interest" description="Disordered" evidence="6">
    <location>
        <begin position="1"/>
        <end position="27"/>
    </location>
</feature>
<keyword evidence="3" id="KW-0812">Transmembrane</keyword>
<dbReference type="Proteomes" id="UP000027138">
    <property type="component" value="Unassembled WGS sequence"/>
</dbReference>
<evidence type="ECO:0000256" key="6">
    <source>
        <dbReference type="SAM" id="MobiDB-lite"/>
    </source>
</evidence>
<dbReference type="PANTHER" id="PTHR42893:SF45">
    <property type="entry name" value="PROTEIN DETOXIFICATION 45, CHLOROPLASTIC"/>
    <property type="match status" value="1"/>
</dbReference>
<comment type="similarity">
    <text evidence="2">Belongs to the multi antimicrobial extrusion (MATE) (TC 2.A.66.1) family.</text>
</comment>
<dbReference type="EMBL" id="KK914316">
    <property type="protein sequence ID" value="KDP42015.1"/>
    <property type="molecule type" value="Genomic_DNA"/>
</dbReference>
<protein>
    <submittedName>
        <fullName evidence="7">Uncharacterized protein</fullName>
    </submittedName>
</protein>
<dbReference type="PANTHER" id="PTHR42893">
    <property type="entry name" value="PROTEIN DETOXIFICATION 44, CHLOROPLASTIC-RELATED"/>
    <property type="match status" value="1"/>
</dbReference>
<accession>A0A067LBY9</accession>
<sequence>MATRQFSGSKLSRGLTRRRERNGVTKGTRRISLAYRNKIPEGLGCRDVSSCCLSMEYRKFLSPLLKRSGRLPLRVAYDPSSSGVQERSTLEEELALNSSRDEQTESVTDPIDQPHPTDVERELIKLSLPAIAGQAIDPLAQLMETAYIGRLGT</sequence>
<keyword evidence="5" id="KW-0472">Membrane</keyword>
<dbReference type="AlphaFoldDB" id="A0A067LBY9"/>
<proteinExistence type="inferred from homology"/>
<feature type="region of interest" description="Disordered" evidence="6">
    <location>
        <begin position="77"/>
        <end position="116"/>
    </location>
</feature>
<dbReference type="GO" id="GO:0009507">
    <property type="term" value="C:chloroplast"/>
    <property type="evidence" value="ECO:0007669"/>
    <property type="project" value="TreeGrafter"/>
</dbReference>
<evidence type="ECO:0000256" key="1">
    <source>
        <dbReference type="ARBA" id="ARBA00004141"/>
    </source>
</evidence>
<dbReference type="InterPro" id="IPR044644">
    <property type="entry name" value="DinF-like"/>
</dbReference>
<organism evidence="7 8">
    <name type="scientific">Jatropha curcas</name>
    <name type="common">Barbados nut</name>
    <dbReference type="NCBI Taxonomy" id="180498"/>
    <lineage>
        <taxon>Eukaryota</taxon>
        <taxon>Viridiplantae</taxon>
        <taxon>Streptophyta</taxon>
        <taxon>Embryophyta</taxon>
        <taxon>Tracheophyta</taxon>
        <taxon>Spermatophyta</taxon>
        <taxon>Magnoliopsida</taxon>
        <taxon>eudicotyledons</taxon>
        <taxon>Gunneridae</taxon>
        <taxon>Pentapetalae</taxon>
        <taxon>rosids</taxon>
        <taxon>fabids</taxon>
        <taxon>Malpighiales</taxon>
        <taxon>Euphorbiaceae</taxon>
        <taxon>Crotonoideae</taxon>
        <taxon>Jatropheae</taxon>
        <taxon>Jatropha</taxon>
    </lineage>
</organism>
<dbReference type="STRING" id="180498.A0A067LBY9"/>
<feature type="compositionally biased region" description="Polar residues" evidence="6">
    <location>
        <begin position="1"/>
        <end position="10"/>
    </location>
</feature>
<keyword evidence="8" id="KW-1185">Reference proteome</keyword>
<evidence type="ECO:0000256" key="2">
    <source>
        <dbReference type="ARBA" id="ARBA00010199"/>
    </source>
</evidence>
<evidence type="ECO:0000256" key="4">
    <source>
        <dbReference type="ARBA" id="ARBA00022989"/>
    </source>
</evidence>
<evidence type="ECO:0000256" key="3">
    <source>
        <dbReference type="ARBA" id="ARBA00022692"/>
    </source>
</evidence>
<evidence type="ECO:0000256" key="5">
    <source>
        <dbReference type="ARBA" id="ARBA00023136"/>
    </source>
</evidence>
<evidence type="ECO:0000313" key="7">
    <source>
        <dbReference type="EMBL" id="KDP42015.1"/>
    </source>
</evidence>
<evidence type="ECO:0000313" key="8">
    <source>
        <dbReference type="Proteomes" id="UP000027138"/>
    </source>
</evidence>